<protein>
    <submittedName>
        <fullName evidence="2">Uncharacterized protein</fullName>
    </submittedName>
</protein>
<evidence type="ECO:0000313" key="3">
    <source>
        <dbReference type="Proteomes" id="UP000054270"/>
    </source>
</evidence>
<feature type="region of interest" description="Disordered" evidence="1">
    <location>
        <begin position="1"/>
        <end position="39"/>
    </location>
</feature>
<dbReference type="AlphaFoldDB" id="A0A0D2NVZ9"/>
<evidence type="ECO:0000313" key="2">
    <source>
        <dbReference type="EMBL" id="KJA12690.1"/>
    </source>
</evidence>
<evidence type="ECO:0000256" key="1">
    <source>
        <dbReference type="SAM" id="MobiDB-lite"/>
    </source>
</evidence>
<feature type="compositionally biased region" description="Basic and acidic residues" evidence="1">
    <location>
        <begin position="176"/>
        <end position="188"/>
    </location>
</feature>
<dbReference type="EMBL" id="KN817992">
    <property type="protein sequence ID" value="KJA12690.1"/>
    <property type="molecule type" value="Genomic_DNA"/>
</dbReference>
<gene>
    <name evidence="2" type="ORF">HYPSUDRAFT_210229</name>
</gene>
<feature type="compositionally biased region" description="Polar residues" evidence="1">
    <location>
        <begin position="1"/>
        <end position="11"/>
    </location>
</feature>
<accession>A0A0D2NVZ9</accession>
<name>A0A0D2NVZ9_HYPSF</name>
<sequence>MVSVHESNANPNCMRDTRRVIRPPAQHTPPYEPPPTAHAPCQRRNIALAYYPFTYGVKGRAIFPDSPGDVIRNTREHIVVTPRVQYTNGTLYESDHATTSAALHREHGTTGQAMCLAEKGVPNGGERRWMVDFFSEMERNQQMQHVTVHRAQAPPRVLDDVPRLHRALDTVGAREQAGKQDLRSDAKSGETAYPLRGAS</sequence>
<proteinExistence type="predicted"/>
<dbReference type="Proteomes" id="UP000054270">
    <property type="component" value="Unassembled WGS sequence"/>
</dbReference>
<keyword evidence="3" id="KW-1185">Reference proteome</keyword>
<reference evidence="3" key="1">
    <citation type="submission" date="2014-04" db="EMBL/GenBank/DDBJ databases">
        <title>Evolutionary Origins and Diversification of the Mycorrhizal Mutualists.</title>
        <authorList>
            <consortium name="DOE Joint Genome Institute"/>
            <consortium name="Mycorrhizal Genomics Consortium"/>
            <person name="Kohler A."/>
            <person name="Kuo A."/>
            <person name="Nagy L.G."/>
            <person name="Floudas D."/>
            <person name="Copeland A."/>
            <person name="Barry K.W."/>
            <person name="Cichocki N."/>
            <person name="Veneault-Fourrey C."/>
            <person name="LaButti K."/>
            <person name="Lindquist E.A."/>
            <person name="Lipzen A."/>
            <person name="Lundell T."/>
            <person name="Morin E."/>
            <person name="Murat C."/>
            <person name="Riley R."/>
            <person name="Ohm R."/>
            <person name="Sun H."/>
            <person name="Tunlid A."/>
            <person name="Henrissat B."/>
            <person name="Grigoriev I.V."/>
            <person name="Hibbett D.S."/>
            <person name="Martin F."/>
        </authorList>
    </citation>
    <scope>NUCLEOTIDE SEQUENCE [LARGE SCALE GENOMIC DNA]</scope>
    <source>
        <strain evidence="3">FD-334 SS-4</strain>
    </source>
</reference>
<feature type="compositionally biased region" description="Pro residues" evidence="1">
    <location>
        <begin position="26"/>
        <end position="37"/>
    </location>
</feature>
<organism evidence="2 3">
    <name type="scientific">Hypholoma sublateritium (strain FD-334 SS-4)</name>
    <dbReference type="NCBI Taxonomy" id="945553"/>
    <lineage>
        <taxon>Eukaryota</taxon>
        <taxon>Fungi</taxon>
        <taxon>Dikarya</taxon>
        <taxon>Basidiomycota</taxon>
        <taxon>Agaricomycotina</taxon>
        <taxon>Agaricomycetes</taxon>
        <taxon>Agaricomycetidae</taxon>
        <taxon>Agaricales</taxon>
        <taxon>Agaricineae</taxon>
        <taxon>Strophariaceae</taxon>
        <taxon>Hypholoma</taxon>
    </lineage>
</organism>
<feature type="region of interest" description="Disordered" evidence="1">
    <location>
        <begin position="170"/>
        <end position="199"/>
    </location>
</feature>